<gene>
    <name evidence="2" type="ORF">FRV6_11283</name>
</gene>
<organism evidence="2 3">
    <name type="scientific">Fusarium oxysporum</name>
    <name type="common">Fusarium vascular wilt</name>
    <dbReference type="NCBI Taxonomy" id="5507"/>
    <lineage>
        <taxon>Eukaryota</taxon>
        <taxon>Fungi</taxon>
        <taxon>Dikarya</taxon>
        <taxon>Ascomycota</taxon>
        <taxon>Pezizomycotina</taxon>
        <taxon>Sordariomycetes</taxon>
        <taxon>Hypocreomycetidae</taxon>
        <taxon>Hypocreales</taxon>
        <taxon>Nectriaceae</taxon>
        <taxon>Fusarium</taxon>
        <taxon>Fusarium oxysporum species complex</taxon>
    </lineage>
</organism>
<evidence type="ECO:0000313" key="2">
    <source>
        <dbReference type="EMBL" id="SCO87156.1"/>
    </source>
</evidence>
<accession>A0A2H3TV48</accession>
<feature type="compositionally biased region" description="Basic and acidic residues" evidence="1">
    <location>
        <begin position="57"/>
        <end position="66"/>
    </location>
</feature>
<proteinExistence type="predicted"/>
<dbReference type="OrthoDB" id="5226196at2759"/>
<feature type="compositionally biased region" description="Acidic residues" evidence="1">
    <location>
        <begin position="67"/>
        <end position="83"/>
    </location>
</feature>
<dbReference type="VEuPathDB" id="FungiDB:FOMG_13051"/>
<dbReference type="VEuPathDB" id="FungiDB:FOIG_12042"/>
<evidence type="ECO:0000256" key="1">
    <source>
        <dbReference type="SAM" id="MobiDB-lite"/>
    </source>
</evidence>
<evidence type="ECO:0000313" key="3">
    <source>
        <dbReference type="Proteomes" id="UP000219369"/>
    </source>
</evidence>
<dbReference type="VEuPathDB" id="FungiDB:HZS61_015675"/>
<sequence>MGCKKREGKHHCPVCNESAKTRCVKKQHLAICGGCKKAFSVKHNRRCPFCLGKDTKEEKRHAKEDTIQEEEEEEEEEEEKEEE</sequence>
<dbReference type="AlphaFoldDB" id="A0A2H3TV48"/>
<dbReference type="Proteomes" id="UP000219369">
    <property type="component" value="Unassembled WGS sequence"/>
</dbReference>
<dbReference type="EMBL" id="FMJY01000006">
    <property type="protein sequence ID" value="SCO87156.1"/>
    <property type="molecule type" value="Genomic_DNA"/>
</dbReference>
<name>A0A2H3TV48_FUSOX</name>
<dbReference type="VEuPathDB" id="FungiDB:FOXG_18592"/>
<protein>
    <submittedName>
        <fullName evidence="2">Uncharacterized protein</fullName>
    </submittedName>
</protein>
<feature type="region of interest" description="Disordered" evidence="1">
    <location>
        <begin position="57"/>
        <end position="83"/>
    </location>
</feature>
<reference evidence="3" key="1">
    <citation type="submission" date="2016-09" db="EMBL/GenBank/DDBJ databases">
        <authorList>
            <person name="Guldener U."/>
        </authorList>
    </citation>
    <scope>NUCLEOTIDE SEQUENCE [LARGE SCALE GENOMIC DNA]</scope>
    <source>
        <strain evidence="3">V64-1</strain>
    </source>
</reference>